<name>A0A9P0F9F9_BRAAE</name>
<keyword evidence="2" id="KW-1185">Reference proteome</keyword>
<evidence type="ECO:0000313" key="1">
    <source>
        <dbReference type="EMBL" id="CAH0546880.1"/>
    </source>
</evidence>
<proteinExistence type="predicted"/>
<dbReference type="Proteomes" id="UP001154078">
    <property type="component" value="Chromosome 1"/>
</dbReference>
<gene>
    <name evidence="1" type="ORF">MELIAE_LOCUS962</name>
</gene>
<dbReference type="OrthoDB" id="5985374at2759"/>
<reference evidence="1" key="1">
    <citation type="submission" date="2021-12" db="EMBL/GenBank/DDBJ databases">
        <authorList>
            <person name="King R."/>
        </authorList>
    </citation>
    <scope>NUCLEOTIDE SEQUENCE</scope>
</reference>
<evidence type="ECO:0000313" key="2">
    <source>
        <dbReference type="Proteomes" id="UP001154078"/>
    </source>
</evidence>
<dbReference type="AlphaFoldDB" id="A0A9P0F9F9"/>
<dbReference type="EMBL" id="OV121132">
    <property type="protein sequence ID" value="CAH0546880.1"/>
    <property type="molecule type" value="Genomic_DNA"/>
</dbReference>
<organism evidence="1 2">
    <name type="scientific">Brassicogethes aeneus</name>
    <name type="common">Rape pollen beetle</name>
    <name type="synonym">Meligethes aeneus</name>
    <dbReference type="NCBI Taxonomy" id="1431903"/>
    <lineage>
        <taxon>Eukaryota</taxon>
        <taxon>Metazoa</taxon>
        <taxon>Ecdysozoa</taxon>
        <taxon>Arthropoda</taxon>
        <taxon>Hexapoda</taxon>
        <taxon>Insecta</taxon>
        <taxon>Pterygota</taxon>
        <taxon>Neoptera</taxon>
        <taxon>Endopterygota</taxon>
        <taxon>Coleoptera</taxon>
        <taxon>Polyphaga</taxon>
        <taxon>Cucujiformia</taxon>
        <taxon>Nitidulidae</taxon>
        <taxon>Meligethinae</taxon>
        <taxon>Brassicogethes</taxon>
    </lineage>
</organism>
<accession>A0A9P0F9F9</accession>
<protein>
    <submittedName>
        <fullName evidence="1">Uncharacterized protein</fullName>
    </submittedName>
</protein>
<sequence>MSLPNISSMENFDCEGDVSSVASCWEKWKRAFNIGKKCAFQNLEDNLIDQVVEKGSYLKLKKIGMGDSMTLETIVSKANSLEALERQPRVCPRGSLITT</sequence>